<feature type="transmembrane region" description="Helical" evidence="13">
    <location>
        <begin position="325"/>
        <end position="346"/>
    </location>
</feature>
<evidence type="ECO:0000256" key="4">
    <source>
        <dbReference type="ARBA" id="ARBA00022679"/>
    </source>
</evidence>
<comment type="similarity">
    <text evidence="3 11">Belongs to the membrane-bound acyltransferase family. Sterol o-acyltransferase subfamily.</text>
</comment>
<accession>A0ABR3Z0U4</accession>
<reference evidence="14 15" key="1">
    <citation type="journal article" date="2024" name="IMA Fungus">
        <title>IMA Genome - F19 : A genome assembly and annotation guide to empower mycologists, including annotated draft genome sequences of Ceratocystis pirilliformis, Diaporthe australafricana, Fusarium ophioides, Paecilomyces lecythidis, and Sporothrix stenoceras.</title>
        <authorList>
            <person name="Aylward J."/>
            <person name="Wilson A.M."/>
            <person name="Visagie C.M."/>
            <person name="Spraker J."/>
            <person name="Barnes I."/>
            <person name="Buitendag C."/>
            <person name="Ceriani C."/>
            <person name="Del Mar Angel L."/>
            <person name="du Plessis D."/>
            <person name="Fuchs T."/>
            <person name="Gasser K."/>
            <person name="Kramer D."/>
            <person name="Li W."/>
            <person name="Munsamy K."/>
            <person name="Piso A."/>
            <person name="Price J.L."/>
            <person name="Sonnekus B."/>
            <person name="Thomas C."/>
            <person name="van der Nest A."/>
            <person name="van Dijk A."/>
            <person name="van Heerden A."/>
            <person name="van Vuuren N."/>
            <person name="Yilmaz N."/>
            <person name="Duong T.A."/>
            <person name="van der Merwe N.A."/>
            <person name="Wingfield M.J."/>
            <person name="Wingfield B.D."/>
        </authorList>
    </citation>
    <scope>NUCLEOTIDE SEQUENCE [LARGE SCALE GENOMIC DNA]</scope>
    <source>
        <strain evidence="14 15">CMW 5346</strain>
    </source>
</reference>
<evidence type="ECO:0000256" key="1">
    <source>
        <dbReference type="ARBA" id="ARBA00004477"/>
    </source>
</evidence>
<dbReference type="InterPro" id="IPR014371">
    <property type="entry name" value="Oat_ACAT_DAG_ARE"/>
</dbReference>
<feature type="region of interest" description="Disordered" evidence="12">
    <location>
        <begin position="93"/>
        <end position="139"/>
    </location>
</feature>
<dbReference type="InterPro" id="IPR004299">
    <property type="entry name" value="MBOAT_fam"/>
</dbReference>
<feature type="compositionally biased region" description="Polar residues" evidence="12">
    <location>
        <begin position="18"/>
        <end position="28"/>
    </location>
</feature>
<keyword evidence="9 11" id="KW-0012">Acyltransferase</keyword>
<evidence type="ECO:0000256" key="3">
    <source>
        <dbReference type="ARBA" id="ARBA00009010"/>
    </source>
</evidence>
<name>A0ABR3Z0U4_9PEZI</name>
<dbReference type="PANTHER" id="PTHR10408">
    <property type="entry name" value="STEROL O-ACYLTRANSFERASE"/>
    <property type="match status" value="1"/>
</dbReference>
<evidence type="ECO:0000256" key="11">
    <source>
        <dbReference type="PIRNR" id="PIRNR000439"/>
    </source>
</evidence>
<dbReference type="Pfam" id="PF03062">
    <property type="entry name" value="MBOAT"/>
    <property type="match status" value="1"/>
</dbReference>
<keyword evidence="5 13" id="KW-0812">Transmembrane</keyword>
<organism evidence="14 15">
    <name type="scientific">Sporothrix stenoceras</name>
    <dbReference type="NCBI Taxonomy" id="5173"/>
    <lineage>
        <taxon>Eukaryota</taxon>
        <taxon>Fungi</taxon>
        <taxon>Dikarya</taxon>
        <taxon>Ascomycota</taxon>
        <taxon>Pezizomycotina</taxon>
        <taxon>Sordariomycetes</taxon>
        <taxon>Sordariomycetidae</taxon>
        <taxon>Ophiostomatales</taxon>
        <taxon>Ophiostomataceae</taxon>
        <taxon>Sporothrix</taxon>
    </lineage>
</organism>
<evidence type="ECO:0000256" key="8">
    <source>
        <dbReference type="ARBA" id="ARBA00023136"/>
    </source>
</evidence>
<keyword evidence="4 11" id="KW-0808">Transferase</keyword>
<feature type="compositionally biased region" description="Polar residues" evidence="12">
    <location>
        <begin position="274"/>
        <end position="283"/>
    </location>
</feature>
<evidence type="ECO:0000256" key="13">
    <source>
        <dbReference type="SAM" id="Phobius"/>
    </source>
</evidence>
<gene>
    <name evidence="14" type="ORF">Sste5346_005997</name>
</gene>
<dbReference type="EMBL" id="JAWCUI010000034">
    <property type="protein sequence ID" value="KAL1894211.1"/>
    <property type="molecule type" value="Genomic_DNA"/>
</dbReference>
<feature type="transmembrane region" description="Helical" evidence="13">
    <location>
        <begin position="220"/>
        <end position="240"/>
    </location>
</feature>
<feature type="transmembrane region" description="Helical" evidence="13">
    <location>
        <begin position="297"/>
        <end position="319"/>
    </location>
</feature>
<feature type="region of interest" description="Disordered" evidence="12">
    <location>
        <begin position="18"/>
        <end position="60"/>
    </location>
</feature>
<dbReference type="PANTHER" id="PTHR10408:SF7">
    <property type="entry name" value="DIACYLGLYCEROL O-ACYLTRANSFERASE 1"/>
    <property type="match status" value="1"/>
</dbReference>
<comment type="caution">
    <text evidence="14">The sequence shown here is derived from an EMBL/GenBank/DDBJ whole genome shotgun (WGS) entry which is preliminary data.</text>
</comment>
<evidence type="ECO:0000256" key="6">
    <source>
        <dbReference type="ARBA" id="ARBA00022824"/>
    </source>
</evidence>
<keyword evidence="15" id="KW-1185">Reference proteome</keyword>
<feature type="transmembrane region" description="Helical" evidence="13">
    <location>
        <begin position="415"/>
        <end position="434"/>
    </location>
</feature>
<evidence type="ECO:0000313" key="14">
    <source>
        <dbReference type="EMBL" id="KAL1894211.1"/>
    </source>
</evidence>
<comment type="pathway">
    <text evidence="2">Lipid metabolism.</text>
</comment>
<feature type="transmembrane region" description="Helical" evidence="13">
    <location>
        <begin position="464"/>
        <end position="483"/>
    </location>
</feature>
<feature type="transmembrane region" description="Helical" evidence="13">
    <location>
        <begin position="559"/>
        <end position="578"/>
    </location>
</feature>
<evidence type="ECO:0000256" key="10">
    <source>
        <dbReference type="ARBA" id="ARBA00023568"/>
    </source>
</evidence>
<comment type="function">
    <text evidence="10">Sterol O-acyltransferase that catalyzes the formation of stery esters.</text>
</comment>
<keyword evidence="6 11" id="KW-0256">Endoplasmic reticulum</keyword>
<keyword evidence="8 11" id="KW-0472">Membrane</keyword>
<feature type="transmembrane region" description="Helical" evidence="13">
    <location>
        <begin position="526"/>
        <end position="547"/>
    </location>
</feature>
<protein>
    <recommendedName>
        <fullName evidence="11">O-acyltransferase</fullName>
    </recommendedName>
</protein>
<comment type="subcellular location">
    <subcellularLocation>
        <location evidence="1 11">Endoplasmic reticulum membrane</location>
        <topology evidence="1 11">Multi-pass membrane protein</topology>
    </subcellularLocation>
</comment>
<evidence type="ECO:0000256" key="9">
    <source>
        <dbReference type="ARBA" id="ARBA00023315"/>
    </source>
</evidence>
<evidence type="ECO:0000256" key="7">
    <source>
        <dbReference type="ARBA" id="ARBA00022989"/>
    </source>
</evidence>
<feature type="region of interest" description="Disordered" evidence="12">
    <location>
        <begin position="262"/>
        <end position="283"/>
    </location>
</feature>
<keyword evidence="7 13" id="KW-1133">Transmembrane helix</keyword>
<feature type="transmembrane region" description="Helical" evidence="13">
    <location>
        <begin position="590"/>
        <end position="615"/>
    </location>
</feature>
<feature type="compositionally biased region" description="Polar residues" evidence="12">
    <location>
        <begin position="96"/>
        <end position="107"/>
    </location>
</feature>
<evidence type="ECO:0000256" key="5">
    <source>
        <dbReference type="ARBA" id="ARBA00022692"/>
    </source>
</evidence>
<dbReference type="Proteomes" id="UP001583186">
    <property type="component" value="Unassembled WGS sequence"/>
</dbReference>
<evidence type="ECO:0000313" key="15">
    <source>
        <dbReference type="Proteomes" id="UP001583186"/>
    </source>
</evidence>
<sequence>MNSSTIGLAAHLAIGNGRSSAMDSQQQQPAPPVNSGTKRVFPLTGSGATANANDSMGSTSAASHANVCANAANAANAQKEAIANANTNAAKAPLLDTTNTMPANASGLTRRKVNSTATTATTEKDDNDSDGPTEPQHDDATIQQLRKAFQRKYRHVAAIHSKTQPSCLSHESTVSPSFLGFRNLMVIVLVAGNLRLMIENIQKYGVLICVRCHDFRQHDVLLGLVLFLSIPLHLFVALLIEHGAAQQAQVWRKRTTAAKLHKKQAEGGGAGNGAKSTTGASSPTEDEARRFTALWQVVAWLHAINISLALAIASYVVYFHIHHPLVGTLVEVHAIVVWLKTASYAFTNRDLRHAYLHPSRGEREALPALYAQCPYPQNITMGNLIYFWWAPTLVYQPAYPRAPGPIRWMFVAKRMAEVFGLSVFIWFCSAQYAAPVLQNSLTKIASLDIFAILERLLKLSTISLVVWLAGFFAVFQSFLNAIAEITRFGDRGFYDDWWNSESLGAYWRTWNKPVYHFFRRHVYSPLLGRGWSPMAASLMVFVISALLHELAVGIPTHNIIGVAFFGMLLQLPLIFMTMPLEKMHSATGRLIGNCTFWISFTVFGQPFAALMYFYAWQAKYGSVSKQLAT</sequence>
<feature type="compositionally biased region" description="Polar residues" evidence="12">
    <location>
        <begin position="46"/>
        <end position="60"/>
    </location>
</feature>
<evidence type="ECO:0000256" key="12">
    <source>
        <dbReference type="SAM" id="MobiDB-lite"/>
    </source>
</evidence>
<dbReference type="PIRSF" id="PIRSF000439">
    <property type="entry name" value="Oat_ACAT_DAG_ARE"/>
    <property type="match status" value="1"/>
</dbReference>
<proteinExistence type="inferred from homology"/>
<evidence type="ECO:0000256" key="2">
    <source>
        <dbReference type="ARBA" id="ARBA00005189"/>
    </source>
</evidence>